<keyword evidence="1 6" id="KW-0963">Cytoplasm</keyword>
<evidence type="ECO:0000256" key="5">
    <source>
        <dbReference type="ARBA" id="ARBA00022691"/>
    </source>
</evidence>
<dbReference type="PANTHER" id="PTHR31760">
    <property type="entry name" value="S-ADENOSYL-L-METHIONINE-DEPENDENT METHYLTRANSFERASES SUPERFAMILY PROTEIN"/>
    <property type="match status" value="1"/>
</dbReference>
<feature type="binding site" evidence="6">
    <location>
        <position position="94"/>
    </location>
    <ligand>
        <name>S-adenosyl-L-methionine</name>
        <dbReference type="ChEBI" id="CHEBI:59789"/>
    </ligand>
</feature>
<dbReference type="Gene3D" id="3.40.50.150">
    <property type="entry name" value="Vaccinia Virus protein VP39"/>
    <property type="match status" value="1"/>
</dbReference>
<dbReference type="InterPro" id="IPR003682">
    <property type="entry name" value="rRNA_ssu_MeTfrase_G"/>
</dbReference>
<protein>
    <recommendedName>
        <fullName evidence="6">Ribosomal RNA small subunit methyltransferase G</fullName>
        <ecNumber evidence="6">2.1.1.-</ecNumber>
    </recommendedName>
    <alternativeName>
        <fullName evidence="6">16S rRNA 7-methylguanosine methyltransferase</fullName>
        <shortName evidence="6">16S rRNA m7G methyltransferase</shortName>
    </alternativeName>
</protein>
<dbReference type="Pfam" id="PF02527">
    <property type="entry name" value="GidB"/>
    <property type="match status" value="1"/>
</dbReference>
<keyword evidence="3 6" id="KW-0489">Methyltransferase</keyword>
<dbReference type="PANTHER" id="PTHR31760:SF0">
    <property type="entry name" value="S-ADENOSYL-L-METHIONINE-DEPENDENT METHYLTRANSFERASES SUPERFAMILY PROTEIN"/>
    <property type="match status" value="1"/>
</dbReference>
<sequence length="250" mass="28427">MRKIYLHKRFDSLEKFILELSKHNFILTDKQKEQFKLYFKFLIEVNEHVNLTRITEENEVYLKHFYDSITPLFVFGDVFKDGATLCDVGAGAGFPSIPLKILKPSLKVTIVDSLAKRLTFLKDLIAKLGLDNVELVHGRAEDVGQNKLYREKFDIVTARAVAKMSVLSEYCLPLVKKDGYFVALKGPKAEDELDEGKKALAVLGGKLIKDEELTLPGTTEERTLVLVKKVKETPKKYPRQAGTPRRKPIC</sequence>
<evidence type="ECO:0000256" key="1">
    <source>
        <dbReference type="ARBA" id="ARBA00022490"/>
    </source>
</evidence>
<evidence type="ECO:0000313" key="7">
    <source>
        <dbReference type="EMBL" id="GFO98733.1"/>
    </source>
</evidence>
<comment type="subcellular location">
    <subcellularLocation>
        <location evidence="6">Cytoplasm</location>
    </subcellularLocation>
</comment>
<dbReference type="RefSeq" id="WP_201725137.1">
    <property type="nucleotide sequence ID" value="NZ_BLYO01000111.1"/>
</dbReference>
<comment type="similarity">
    <text evidence="6">Belongs to the methyltransferase superfamily. RNA methyltransferase RsmG family.</text>
</comment>
<gene>
    <name evidence="6 7" type="primary">rsmG</name>
    <name evidence="7" type="ORF">LHEH8_04890</name>
</gene>
<dbReference type="SUPFAM" id="SSF53335">
    <property type="entry name" value="S-adenosyl-L-methionine-dependent methyltransferases"/>
    <property type="match status" value="1"/>
</dbReference>
<evidence type="ECO:0000256" key="2">
    <source>
        <dbReference type="ARBA" id="ARBA00022552"/>
    </source>
</evidence>
<dbReference type="EC" id="2.1.1.-" evidence="6"/>
<keyword evidence="5 6" id="KW-0949">S-adenosyl-L-methionine</keyword>
<dbReference type="FunFam" id="3.40.50.150:FF:000041">
    <property type="entry name" value="Ribosomal RNA small subunit methyltransferase G"/>
    <property type="match status" value="1"/>
</dbReference>
<dbReference type="AlphaFoldDB" id="A0A8H9KGQ4"/>
<dbReference type="GO" id="GO:0005829">
    <property type="term" value="C:cytosol"/>
    <property type="evidence" value="ECO:0007669"/>
    <property type="project" value="TreeGrafter"/>
</dbReference>
<evidence type="ECO:0000313" key="8">
    <source>
        <dbReference type="Proteomes" id="UP000618094"/>
    </source>
</evidence>
<dbReference type="HAMAP" id="MF_00074">
    <property type="entry name" value="16SrRNA_methyltr_G"/>
    <property type="match status" value="1"/>
</dbReference>
<dbReference type="NCBIfam" id="TIGR00138">
    <property type="entry name" value="rsmG_gidB"/>
    <property type="match status" value="1"/>
</dbReference>
<dbReference type="CDD" id="cd02440">
    <property type="entry name" value="AdoMet_MTases"/>
    <property type="match status" value="1"/>
</dbReference>
<feature type="binding site" evidence="6">
    <location>
        <position position="89"/>
    </location>
    <ligand>
        <name>S-adenosyl-L-methionine</name>
        <dbReference type="ChEBI" id="CHEBI:59789"/>
    </ligand>
</feature>
<evidence type="ECO:0000256" key="6">
    <source>
        <dbReference type="HAMAP-Rule" id="MF_00074"/>
    </source>
</evidence>
<keyword evidence="2 6" id="KW-0698">rRNA processing</keyword>
<dbReference type="PIRSF" id="PIRSF003078">
    <property type="entry name" value="GidB"/>
    <property type="match status" value="1"/>
</dbReference>
<comment type="function">
    <text evidence="6">Specifically methylates the N7 position of a guanine in 16S rRNA.</text>
</comment>
<feature type="binding site" evidence="6">
    <location>
        <begin position="140"/>
        <end position="141"/>
    </location>
    <ligand>
        <name>S-adenosyl-L-methionine</name>
        <dbReference type="ChEBI" id="CHEBI:59789"/>
    </ligand>
</feature>
<proteinExistence type="inferred from homology"/>
<dbReference type="Proteomes" id="UP000618094">
    <property type="component" value="Unassembled WGS sequence"/>
</dbReference>
<comment type="caution">
    <text evidence="7">The sequence shown here is derived from an EMBL/GenBank/DDBJ whole genome shotgun (WGS) entry which is preliminary data.</text>
</comment>
<comment type="caution">
    <text evidence="6">Lacks conserved residue(s) required for the propagation of feature annotation.</text>
</comment>
<dbReference type="EMBL" id="BLYO01000111">
    <property type="protein sequence ID" value="GFO98733.1"/>
    <property type="molecule type" value="Genomic_DNA"/>
</dbReference>
<reference evidence="7" key="1">
    <citation type="submission" date="2020-07" db="EMBL/GenBank/DDBJ databases">
        <title>Draft genome sequence of Lactobacillus helveticus strain H-8.</title>
        <authorList>
            <person name="Endo A."/>
            <person name="Maeno S."/>
            <person name="Kido Y."/>
        </authorList>
    </citation>
    <scope>NUCLEOTIDE SEQUENCE</scope>
    <source>
        <strain evidence="7">H-8</strain>
    </source>
</reference>
<feature type="binding site" evidence="6">
    <location>
        <position position="159"/>
    </location>
    <ligand>
        <name>S-adenosyl-L-methionine</name>
        <dbReference type="ChEBI" id="CHEBI:59789"/>
    </ligand>
</feature>
<name>A0A8H9KGQ4_LACHE</name>
<dbReference type="InterPro" id="IPR029063">
    <property type="entry name" value="SAM-dependent_MTases_sf"/>
</dbReference>
<organism evidence="7 8">
    <name type="scientific">Lactobacillus helveticus</name>
    <name type="common">Lactobacillus suntoryeus</name>
    <dbReference type="NCBI Taxonomy" id="1587"/>
    <lineage>
        <taxon>Bacteria</taxon>
        <taxon>Bacillati</taxon>
        <taxon>Bacillota</taxon>
        <taxon>Bacilli</taxon>
        <taxon>Lactobacillales</taxon>
        <taxon>Lactobacillaceae</taxon>
        <taxon>Lactobacillus</taxon>
    </lineage>
</organism>
<dbReference type="GO" id="GO:0070043">
    <property type="term" value="F:rRNA (guanine-N7-)-methyltransferase activity"/>
    <property type="evidence" value="ECO:0007669"/>
    <property type="project" value="UniProtKB-UniRule"/>
</dbReference>
<accession>A0A8H9KGQ4</accession>
<evidence type="ECO:0000256" key="4">
    <source>
        <dbReference type="ARBA" id="ARBA00022679"/>
    </source>
</evidence>
<evidence type="ECO:0000256" key="3">
    <source>
        <dbReference type="ARBA" id="ARBA00022603"/>
    </source>
</evidence>
<keyword evidence="4 6" id="KW-0808">Transferase</keyword>